<evidence type="ECO:0000256" key="6">
    <source>
        <dbReference type="ARBA" id="ARBA00023157"/>
    </source>
</evidence>
<feature type="domain" description="Cathepsin propeptide inhibitor" evidence="8">
    <location>
        <begin position="47"/>
        <end position="107"/>
    </location>
</feature>
<name>A0AAW1UXP3_9CUCU</name>
<comment type="similarity">
    <text evidence="1">Belongs to the peptidase C1 family.</text>
</comment>
<dbReference type="AlphaFoldDB" id="A0AAW1UXP3"/>
<dbReference type="SMART" id="SM00645">
    <property type="entry name" value="Pept_C1"/>
    <property type="match status" value="1"/>
</dbReference>
<dbReference type="InterPro" id="IPR013128">
    <property type="entry name" value="Peptidase_C1A"/>
</dbReference>
<evidence type="ECO:0000313" key="9">
    <source>
        <dbReference type="EMBL" id="KAK9884777.1"/>
    </source>
</evidence>
<dbReference type="InterPro" id="IPR025660">
    <property type="entry name" value="Pept_his_AS"/>
</dbReference>
<evidence type="ECO:0000259" key="7">
    <source>
        <dbReference type="SMART" id="SM00645"/>
    </source>
</evidence>
<dbReference type="GO" id="GO:0008234">
    <property type="term" value="F:cysteine-type peptidase activity"/>
    <property type="evidence" value="ECO:0007669"/>
    <property type="project" value="UniProtKB-KW"/>
</dbReference>
<dbReference type="InterPro" id="IPR000668">
    <property type="entry name" value="Peptidase_C1A_C"/>
</dbReference>
<sequence>MTLIFVLKLCHSLSIFQFYRMRFAIFFVLVITSYACALEDEKVLQQFQEFQEEFGKSYRSPLEARKRLGIFKNSLDEIEKHNALYEKGMHTYQKGINQFADWSDDEFMEFVNKGKKNKPEIIGQIFKKTPNFTAPDWVDWRKKGAVTPVKFQGECGSCWAFSTTGTVEGQLQIKTGKLTSLSEQNLMDCSWSNGNTGCQGGEVFLALDYVRDHGIQSEEDYPYVGKNDHNCKSNDSKIVTKISSYVTVEKNDEEAAREALATKGPLSVAIIANRNLKLYKFGYYSDPTCHGKTNHGVLMVGYGKVAGKNHYVLKNSWGTTWGEMGYIRFMRYTLDYCGVLSEVRYPVL</sequence>
<evidence type="ECO:0000256" key="1">
    <source>
        <dbReference type="ARBA" id="ARBA00008455"/>
    </source>
</evidence>
<evidence type="ECO:0000256" key="3">
    <source>
        <dbReference type="ARBA" id="ARBA00022801"/>
    </source>
</evidence>
<dbReference type="PANTHER" id="PTHR12411">
    <property type="entry name" value="CYSTEINE PROTEASE FAMILY C1-RELATED"/>
    <property type="match status" value="1"/>
</dbReference>
<keyword evidence="6" id="KW-1015">Disulfide bond</keyword>
<dbReference type="Gene3D" id="3.90.70.10">
    <property type="entry name" value="Cysteine proteinases"/>
    <property type="match status" value="1"/>
</dbReference>
<keyword evidence="5" id="KW-0865">Zymogen</keyword>
<protein>
    <submittedName>
        <fullName evidence="9">Uncharacterized protein</fullName>
    </submittedName>
</protein>
<dbReference type="Proteomes" id="UP001431783">
    <property type="component" value="Unassembled WGS sequence"/>
</dbReference>
<dbReference type="PRINTS" id="PR00705">
    <property type="entry name" value="PAPAIN"/>
</dbReference>
<comment type="caution">
    <text evidence="9">The sequence shown here is derived from an EMBL/GenBank/DDBJ whole genome shotgun (WGS) entry which is preliminary data.</text>
</comment>
<evidence type="ECO:0000256" key="2">
    <source>
        <dbReference type="ARBA" id="ARBA00022670"/>
    </source>
</evidence>
<keyword evidence="4" id="KW-0788">Thiol protease</keyword>
<proteinExistence type="inferred from homology"/>
<keyword evidence="10" id="KW-1185">Reference proteome</keyword>
<dbReference type="CDD" id="cd02248">
    <property type="entry name" value="Peptidase_C1A"/>
    <property type="match status" value="1"/>
</dbReference>
<dbReference type="PROSITE" id="PS00139">
    <property type="entry name" value="THIOL_PROTEASE_CYS"/>
    <property type="match status" value="1"/>
</dbReference>
<evidence type="ECO:0000313" key="10">
    <source>
        <dbReference type="Proteomes" id="UP001431783"/>
    </source>
</evidence>
<dbReference type="PROSITE" id="PS00639">
    <property type="entry name" value="THIOL_PROTEASE_HIS"/>
    <property type="match status" value="1"/>
</dbReference>
<keyword evidence="2" id="KW-0645">Protease</keyword>
<dbReference type="FunFam" id="3.90.70.10:FF:000006">
    <property type="entry name" value="Cathepsin S"/>
    <property type="match status" value="1"/>
</dbReference>
<dbReference type="EMBL" id="JARQZJ010000094">
    <property type="protein sequence ID" value="KAK9884777.1"/>
    <property type="molecule type" value="Genomic_DNA"/>
</dbReference>
<evidence type="ECO:0000256" key="5">
    <source>
        <dbReference type="ARBA" id="ARBA00023145"/>
    </source>
</evidence>
<dbReference type="Pfam" id="PF08246">
    <property type="entry name" value="Inhibitor_I29"/>
    <property type="match status" value="1"/>
</dbReference>
<dbReference type="InterPro" id="IPR039417">
    <property type="entry name" value="Peptidase_C1A_papain-like"/>
</dbReference>
<feature type="domain" description="Peptidase C1A papain C-terminal" evidence="7">
    <location>
        <begin position="134"/>
        <end position="347"/>
    </location>
</feature>
<dbReference type="InterPro" id="IPR000169">
    <property type="entry name" value="Pept_cys_AS"/>
</dbReference>
<keyword evidence="3" id="KW-0378">Hydrolase</keyword>
<evidence type="ECO:0000259" key="8">
    <source>
        <dbReference type="SMART" id="SM00848"/>
    </source>
</evidence>
<dbReference type="GO" id="GO:0006508">
    <property type="term" value="P:proteolysis"/>
    <property type="evidence" value="ECO:0007669"/>
    <property type="project" value="UniProtKB-KW"/>
</dbReference>
<organism evidence="9 10">
    <name type="scientific">Henosepilachna vigintioctopunctata</name>
    <dbReference type="NCBI Taxonomy" id="420089"/>
    <lineage>
        <taxon>Eukaryota</taxon>
        <taxon>Metazoa</taxon>
        <taxon>Ecdysozoa</taxon>
        <taxon>Arthropoda</taxon>
        <taxon>Hexapoda</taxon>
        <taxon>Insecta</taxon>
        <taxon>Pterygota</taxon>
        <taxon>Neoptera</taxon>
        <taxon>Endopterygota</taxon>
        <taxon>Coleoptera</taxon>
        <taxon>Polyphaga</taxon>
        <taxon>Cucujiformia</taxon>
        <taxon>Coccinelloidea</taxon>
        <taxon>Coccinellidae</taxon>
        <taxon>Epilachninae</taxon>
        <taxon>Epilachnini</taxon>
        <taxon>Henosepilachna</taxon>
    </lineage>
</organism>
<evidence type="ECO:0000256" key="4">
    <source>
        <dbReference type="ARBA" id="ARBA00022807"/>
    </source>
</evidence>
<dbReference type="InterPro" id="IPR038765">
    <property type="entry name" value="Papain-like_cys_pep_sf"/>
</dbReference>
<dbReference type="Pfam" id="PF00112">
    <property type="entry name" value="Peptidase_C1"/>
    <property type="match status" value="1"/>
</dbReference>
<accession>A0AAW1UXP3</accession>
<gene>
    <name evidence="9" type="ORF">WA026_009007</name>
</gene>
<dbReference type="SUPFAM" id="SSF54001">
    <property type="entry name" value="Cysteine proteinases"/>
    <property type="match status" value="1"/>
</dbReference>
<dbReference type="InterPro" id="IPR013201">
    <property type="entry name" value="Prot_inhib_I29"/>
</dbReference>
<dbReference type="SMART" id="SM00848">
    <property type="entry name" value="Inhibitor_I29"/>
    <property type="match status" value="1"/>
</dbReference>
<reference evidence="9 10" key="1">
    <citation type="submission" date="2023-03" db="EMBL/GenBank/DDBJ databases">
        <title>Genome insight into feeding habits of ladybird beetles.</title>
        <authorList>
            <person name="Li H.-S."/>
            <person name="Huang Y.-H."/>
            <person name="Pang H."/>
        </authorList>
    </citation>
    <scope>NUCLEOTIDE SEQUENCE [LARGE SCALE GENOMIC DNA]</scope>
    <source>
        <strain evidence="9">SYSU_2023b</strain>
        <tissue evidence="9">Whole body</tissue>
    </source>
</reference>